<dbReference type="EMBL" id="SZVP01000005">
    <property type="protein sequence ID" value="TMM45623.1"/>
    <property type="molecule type" value="Genomic_DNA"/>
</dbReference>
<dbReference type="OrthoDB" id="495783at2"/>
<protein>
    <submittedName>
        <fullName evidence="1">DUF523 domain-containing protein</fullName>
    </submittedName>
</protein>
<proteinExistence type="predicted"/>
<dbReference type="Proteomes" id="UP000307702">
    <property type="component" value="Unassembled WGS sequence"/>
</dbReference>
<keyword evidence="2" id="KW-1185">Reference proteome</keyword>
<reference evidence="1 2" key="1">
    <citation type="submission" date="2019-05" db="EMBL/GenBank/DDBJ databases">
        <title>Colwellia ponticola sp. nov., isolated from seawater.</title>
        <authorList>
            <person name="Yoon J.-H."/>
        </authorList>
    </citation>
    <scope>NUCLEOTIDE SEQUENCE [LARGE SCALE GENOMIC DNA]</scope>
    <source>
        <strain evidence="1 2">OISW-25</strain>
    </source>
</reference>
<sequence>MNRNQQTINKILVSACFLGDRVRYNGIVKTLEDKLLLQWQQQGRLISICPEVISGLPVPRPPAEINQTTKQVMTIDSVDVTEQFNEGAQKALLLCQRHNISFALLKESSPSCGSSSLYDGTFSQQKIKGEGVTTQLLRKNNIEVYSEVTIELLAKRINSSDQTS</sequence>
<organism evidence="1 2">
    <name type="scientific">Colwellia ponticola</name>
    <dbReference type="NCBI Taxonomy" id="2304625"/>
    <lineage>
        <taxon>Bacteria</taxon>
        <taxon>Pseudomonadati</taxon>
        <taxon>Pseudomonadota</taxon>
        <taxon>Gammaproteobacteria</taxon>
        <taxon>Alteromonadales</taxon>
        <taxon>Colwelliaceae</taxon>
        <taxon>Colwellia</taxon>
    </lineage>
</organism>
<dbReference type="InterPro" id="IPR007553">
    <property type="entry name" value="2-thiour_desulf"/>
</dbReference>
<dbReference type="PANTHER" id="PTHR30087">
    <property type="entry name" value="INNER MEMBRANE PROTEIN"/>
    <property type="match status" value="1"/>
</dbReference>
<dbReference type="Pfam" id="PF04463">
    <property type="entry name" value="2-thiour_desulf"/>
    <property type="match status" value="1"/>
</dbReference>
<dbReference type="PANTHER" id="PTHR30087:SF1">
    <property type="entry name" value="HYPOTHETICAL CYTOSOLIC PROTEIN"/>
    <property type="match status" value="1"/>
</dbReference>
<evidence type="ECO:0000313" key="1">
    <source>
        <dbReference type="EMBL" id="TMM45623.1"/>
    </source>
</evidence>
<accession>A0A8H2JLA5</accession>
<evidence type="ECO:0000313" key="2">
    <source>
        <dbReference type="Proteomes" id="UP000307702"/>
    </source>
</evidence>
<comment type="caution">
    <text evidence="1">The sequence shown here is derived from an EMBL/GenBank/DDBJ whole genome shotgun (WGS) entry which is preliminary data.</text>
</comment>
<name>A0A8H2JLA5_9GAMM</name>
<gene>
    <name evidence="1" type="ORF">FCS21_07305</name>
</gene>
<dbReference type="AlphaFoldDB" id="A0A8H2JLA5"/>